<dbReference type="Gene3D" id="3.40.640.10">
    <property type="entry name" value="Type I PLP-dependent aspartate aminotransferase-like (Major domain)"/>
    <property type="match status" value="1"/>
</dbReference>
<evidence type="ECO:0000259" key="2">
    <source>
        <dbReference type="Pfam" id="PF00266"/>
    </source>
</evidence>
<dbReference type="PANTHER" id="PTHR43686:SF1">
    <property type="entry name" value="AMINOTRAN_5 DOMAIN-CONTAINING PROTEIN"/>
    <property type="match status" value="1"/>
</dbReference>
<organism evidence="3">
    <name type="scientific">Chromera velia CCMP2878</name>
    <dbReference type="NCBI Taxonomy" id="1169474"/>
    <lineage>
        <taxon>Eukaryota</taxon>
        <taxon>Sar</taxon>
        <taxon>Alveolata</taxon>
        <taxon>Colpodellida</taxon>
        <taxon>Chromeraceae</taxon>
        <taxon>Chromera</taxon>
    </lineage>
</organism>
<feature type="compositionally biased region" description="Low complexity" evidence="1">
    <location>
        <begin position="720"/>
        <end position="735"/>
    </location>
</feature>
<dbReference type="SUPFAM" id="SSF53383">
    <property type="entry name" value="PLP-dependent transferases"/>
    <property type="match status" value="1"/>
</dbReference>
<feature type="domain" description="Aminotransferase class V" evidence="2">
    <location>
        <begin position="391"/>
        <end position="515"/>
    </location>
</feature>
<dbReference type="InterPro" id="IPR015424">
    <property type="entry name" value="PyrdxlP-dep_Trfase"/>
</dbReference>
<dbReference type="VEuPathDB" id="CryptoDB:Cvel_15941"/>
<feature type="region of interest" description="Disordered" evidence="1">
    <location>
        <begin position="787"/>
        <end position="808"/>
    </location>
</feature>
<evidence type="ECO:0000313" key="3">
    <source>
        <dbReference type="EMBL" id="CEM09708.1"/>
    </source>
</evidence>
<dbReference type="EMBL" id="CDMZ01000228">
    <property type="protein sequence ID" value="CEM09708.1"/>
    <property type="molecule type" value="Genomic_DNA"/>
</dbReference>
<proteinExistence type="predicted"/>
<dbReference type="PANTHER" id="PTHR43686">
    <property type="entry name" value="SULFURTRANSFERASE-RELATED"/>
    <property type="match status" value="1"/>
</dbReference>
<protein>
    <recommendedName>
        <fullName evidence="2">Aminotransferase class V domain-containing protein</fullName>
    </recommendedName>
</protein>
<accession>A0A0G4FAQ6</accession>
<gene>
    <name evidence="3" type="ORF">Cvel_15941</name>
</gene>
<feature type="region of interest" description="Disordered" evidence="1">
    <location>
        <begin position="717"/>
        <end position="766"/>
    </location>
</feature>
<feature type="compositionally biased region" description="Low complexity" evidence="1">
    <location>
        <begin position="744"/>
        <end position="760"/>
    </location>
</feature>
<feature type="domain" description="Aminotransferase class V" evidence="2">
    <location>
        <begin position="312"/>
        <end position="362"/>
    </location>
</feature>
<name>A0A0G4FAQ6_9ALVE</name>
<feature type="region of interest" description="Disordered" evidence="1">
    <location>
        <begin position="858"/>
        <end position="966"/>
    </location>
</feature>
<reference evidence="3" key="1">
    <citation type="submission" date="2014-11" db="EMBL/GenBank/DDBJ databases">
        <authorList>
            <person name="Otto D Thomas"/>
            <person name="Naeem Raeece"/>
        </authorList>
    </citation>
    <scope>NUCLEOTIDE SEQUENCE</scope>
</reference>
<dbReference type="AlphaFoldDB" id="A0A0G4FAQ6"/>
<dbReference type="InterPro" id="IPR015421">
    <property type="entry name" value="PyrdxlP-dep_Trfase_major"/>
</dbReference>
<sequence length="998" mass="108075">MEKKQGVLYGFLIMGAQVIDKKARGVGIQGIKSYPQVYDFLLAMLKWDSKASETMSKTMLDYTITFLRAWRQKRLGTDEFELLQPGPRNILYCDFTASGRALHNVENVIRDEVLPFYSNTHSETTCTSSMMNQLRAQARTSVKSFLGAGDDHAVVLTGSGSTGAISKFIGLMERRRWRVSPQDIPLVSVEPSSAGSGMEGMRSSSASRAQRIKRVVVFIADSLAHHSILLPFRVLSTRTVFSCGVWGGEGVQREQGSAYDGDEGRGVSLSYHMREIPADPQTGAMDVETFKRALRACAKMQAEEPASHVLPVCLLTAVSNVSGIEQDVRALTELAHNHGALVCWDFAAAAAHTPVEVADPGILQGLHHPPAPSADPGMRPIHLISRAFESDSGADAAFFSPHKMLGGPGTPGVLVVRRWLLSDETPAAPGGGTVSMVTRTGQRFILEEEEREEAGTPDIIGAVRLGLVCSVHLGLRGERGGGCSMRAREDAQANYLLKAWRDHPKIRLIGPSSRSLASCHPVRRSSGSSGRKMKNDGMDREAGGVGVGRLGIISFLILAPWASNGGKQRGDNARGGGSQVLFVHHQLVCALLNDVFGIQSRAGCACAGPYLLDLLEVPDQQADALADAVDLGGLGILKPGVTRVGVHFTMTDEQLRILRDSVLWVAENAELLIRAYTFLPATGQWLHRDLARQAESAVLYGEEGQWREGTSSSQLINSNRAGGLPLSPSGSPSRARGGRRRSSHCSTCSSSSLPSGHSPTAALASMGSSDSLAKHLPFDLPSLQDLLRGGRGKKQYSSNSRSRRRHTPETYAELFGAAADVLAEITSRDFSKDRPLPVLPAFARPLVWFAIPKPPKSNFNIVSPPSDPREDFPLRETPPRTRNEKTSEWPSRAIPKPHWEQPLSAYAPQPTPQSGLLDLVREDARSAPKPFNPSPRRSPSIALPGSPPRSSGSRSNQVSDPYGRGTAAAVVARRRLHAGKDEFLEGVHAPLSYYWRAY</sequence>
<dbReference type="InterPro" id="IPR000192">
    <property type="entry name" value="Aminotrans_V_dom"/>
</dbReference>
<dbReference type="Pfam" id="PF00266">
    <property type="entry name" value="Aminotran_5"/>
    <property type="match status" value="2"/>
</dbReference>
<evidence type="ECO:0000256" key="1">
    <source>
        <dbReference type="SAM" id="MobiDB-lite"/>
    </source>
</evidence>
<feature type="compositionally biased region" description="Basic and acidic residues" evidence="1">
    <location>
        <begin position="867"/>
        <end position="887"/>
    </location>
</feature>
<feature type="region of interest" description="Disordered" evidence="1">
    <location>
        <begin position="517"/>
        <end position="538"/>
    </location>
</feature>
<dbReference type="InterPro" id="IPR015422">
    <property type="entry name" value="PyrdxlP-dep_Trfase_small"/>
</dbReference>
<dbReference type="PhylomeDB" id="A0A0G4FAQ6"/>
<dbReference type="Gene3D" id="3.90.1150.10">
    <property type="entry name" value="Aspartate Aminotransferase, domain 1"/>
    <property type="match status" value="1"/>
</dbReference>